<dbReference type="EMBL" id="JBJVNI010000019">
    <property type="protein sequence ID" value="MFM9613253.1"/>
    <property type="molecule type" value="Genomic_DNA"/>
</dbReference>
<evidence type="ECO:0000313" key="2">
    <source>
        <dbReference type="Proteomes" id="UP001631957"/>
    </source>
</evidence>
<reference evidence="1 2" key="1">
    <citation type="submission" date="2024-12" db="EMBL/GenBank/DDBJ databases">
        <title>Forecasting of Potato common scab and diversities of Pathogenic streptomyces spp. in china.</title>
        <authorList>
            <person name="Handique U."/>
            <person name="Wu J."/>
        </authorList>
    </citation>
    <scope>NUCLEOTIDE SEQUENCE [LARGE SCALE GENOMIC DNA]</scope>
    <source>
        <strain evidence="1 2">ZRIMU1530</strain>
    </source>
</reference>
<accession>A0ABW9I2K6</accession>
<organism evidence="1 2">
    <name type="scientific">Streptomyces niveiscabiei</name>
    <dbReference type="NCBI Taxonomy" id="164115"/>
    <lineage>
        <taxon>Bacteria</taxon>
        <taxon>Bacillati</taxon>
        <taxon>Actinomycetota</taxon>
        <taxon>Actinomycetes</taxon>
        <taxon>Kitasatosporales</taxon>
        <taxon>Streptomycetaceae</taxon>
        <taxon>Streptomyces</taxon>
    </lineage>
</organism>
<evidence type="ECO:0000313" key="1">
    <source>
        <dbReference type="EMBL" id="MFM9613253.1"/>
    </source>
</evidence>
<proteinExistence type="predicted"/>
<protein>
    <recommendedName>
        <fullName evidence="3">Restriction endonuclease type IV Mrr domain-containing protein</fullName>
    </recommendedName>
</protein>
<name>A0ABW9I2K6_9ACTN</name>
<comment type="caution">
    <text evidence="1">The sequence shown here is derived from an EMBL/GenBank/DDBJ whole genome shotgun (WGS) entry which is preliminary data.</text>
</comment>
<dbReference type="RefSeq" id="WP_409123068.1">
    <property type="nucleotide sequence ID" value="NZ_JBJVNI010000019.1"/>
</dbReference>
<evidence type="ECO:0008006" key="3">
    <source>
        <dbReference type="Google" id="ProtNLM"/>
    </source>
</evidence>
<dbReference type="Proteomes" id="UP001631957">
    <property type="component" value="Unassembled WGS sequence"/>
</dbReference>
<sequence>MAAFGRHMHVELLEQQLCKRHPELADRVRLHDASNGRLLLVRMSGAQYVGLAQVRMGHSVVWAIMDPVLDNPPSVWPITTPDEVLVDALHAVATACLTGEPVASPWRWHESEPSDMTELADLLDERKVRVLRVSVGNWYYPYGAPLAPRLGITSGDRGGSVLEAEVDGHFLRVSLKPTLGWTVDVHHPGWSKWGRIDIERLLRGRSSPAPGLPHGRVPVREIADLLSRGPQAWNVETSAWTWRRVDLSPELLSDEPDWFADLAELWGTTGETSMPSPSEIAEAVFHQLKDCGFTDLRAGDIDTPIVSDTFHVVWHSSRKSLSRPEIERLSGQAAAAGEEMPKRLIVITSSGVTKPAGEFADQAKAFAFHLDRATGRLMGKNSRARQALLPSSEQTFRELESW</sequence>
<gene>
    <name evidence="1" type="ORF">ACKI18_31755</name>
</gene>
<keyword evidence="2" id="KW-1185">Reference proteome</keyword>